<feature type="compositionally biased region" description="Basic and acidic residues" evidence="1">
    <location>
        <begin position="1875"/>
        <end position="1887"/>
    </location>
</feature>
<feature type="compositionally biased region" description="Basic and acidic residues" evidence="1">
    <location>
        <begin position="2104"/>
        <end position="2115"/>
    </location>
</feature>
<feature type="region of interest" description="Disordered" evidence="1">
    <location>
        <begin position="1011"/>
        <end position="1035"/>
    </location>
</feature>
<dbReference type="EMBL" id="JARAKH010000014">
    <property type="protein sequence ID" value="KAK8397408.1"/>
    <property type="molecule type" value="Genomic_DNA"/>
</dbReference>
<gene>
    <name evidence="3" type="ORF">O3P69_004855</name>
</gene>
<feature type="region of interest" description="Disordered" evidence="1">
    <location>
        <begin position="1988"/>
        <end position="2053"/>
    </location>
</feature>
<feature type="compositionally biased region" description="Acidic residues" evidence="1">
    <location>
        <begin position="2017"/>
        <end position="2026"/>
    </location>
</feature>
<feature type="compositionally biased region" description="Acidic residues" evidence="1">
    <location>
        <begin position="601"/>
        <end position="621"/>
    </location>
</feature>
<dbReference type="Proteomes" id="UP001487740">
    <property type="component" value="Unassembled WGS sequence"/>
</dbReference>
<feature type="region of interest" description="Disordered" evidence="1">
    <location>
        <begin position="1869"/>
        <end position="1941"/>
    </location>
</feature>
<dbReference type="InterPro" id="IPR015403">
    <property type="entry name" value="Mon2/Sec7/BIG1-like_HDS"/>
</dbReference>
<accession>A0AAW0UBC2</accession>
<dbReference type="InterPro" id="IPR037393">
    <property type="entry name" value="Bud22/SRFB1"/>
</dbReference>
<feature type="compositionally biased region" description="Basic and acidic residues" evidence="1">
    <location>
        <begin position="1989"/>
        <end position="2009"/>
    </location>
</feature>
<feature type="compositionally biased region" description="Acidic residues" evidence="1">
    <location>
        <begin position="2043"/>
        <end position="2052"/>
    </location>
</feature>
<protein>
    <recommendedName>
        <fullName evidence="2">Mon2/Sec7/BIG1-like HDS domain-containing protein</fullName>
    </recommendedName>
</protein>
<feature type="compositionally biased region" description="Basic and acidic residues" evidence="1">
    <location>
        <begin position="193"/>
        <end position="205"/>
    </location>
</feature>
<organism evidence="3 4">
    <name type="scientific">Scylla paramamosain</name>
    <name type="common">Mud crab</name>
    <dbReference type="NCBI Taxonomy" id="85552"/>
    <lineage>
        <taxon>Eukaryota</taxon>
        <taxon>Metazoa</taxon>
        <taxon>Ecdysozoa</taxon>
        <taxon>Arthropoda</taxon>
        <taxon>Crustacea</taxon>
        <taxon>Multicrustacea</taxon>
        <taxon>Malacostraca</taxon>
        <taxon>Eumalacostraca</taxon>
        <taxon>Eucarida</taxon>
        <taxon>Decapoda</taxon>
        <taxon>Pleocyemata</taxon>
        <taxon>Brachyura</taxon>
        <taxon>Eubrachyura</taxon>
        <taxon>Portunoidea</taxon>
        <taxon>Portunidae</taxon>
        <taxon>Portuninae</taxon>
        <taxon>Scylla</taxon>
    </lineage>
</organism>
<proteinExistence type="predicted"/>
<sequence length="2206" mass="243844">MEEVLEALYREASPSKHSQLRFACTQAKDVLESQAGLLRSPPHQLRSLCLAALQGALESRQSKLVTLAVSGYYKLLRDTQFHSGYEEDDESTWLAAQVLSTLHSLPQQSEDTQVELLKVVLNMSCVAGVSTSGQLVTQVVGVCGLAYGRGGAALRTAAQSAASQAIAHLVRQLKEESEEQEKNYLSNAQGRRRKEEGGEEERKNEEEEEEEEEEGTFIAPAFDESVPVINFIADKLMEAKRHEEDKKSPEIPALYLLECTKTLLTCLSQPETLVHLHKPSEGGSLTSSSGTSAYCSTLLTGALWQRLCPALVALLGTPVSHRLARVSGRAEGQMGRGSGCMAHPGPLFNNQQARAIYGVVCGLVVTMGSVGEMRPVLESLLHRMLLYPPPQCRQDALKAVTELLANPMKLVQLAGPILYPDPRNPHQNDMALFRLVMDSLGECANCSEAGVLRVLVEAVLVLLASLERLTQGTSLSKHQVGLTNTMYPHLQDGDYSGPLTYENKTRLPKYEVQEVVRGSSDPSSSSDTHSQRTDDLEEEEEEEEEEEGSVKALQEDEEQSAEEEKKTKQKRRRRRKRKKKEEKEEEEEEGGGISDASGDTEGPENVESEEEEQFESASEEAEQQREEREALRLHRLNETLQSTSNLRLGIVDEEAARECENARHFACTLCALLPSLLAIRSTVEVDQAILEFSSKYCEGVFTATSQEGSQTQVILNADGIYLTTYSALSLNLQLIRGGHYCDPSLPLPLTQDQFVELVHGSGVLVVRDSFLQRAGYSPHSPHNCALINLLTDLDGLGSTEQRSQMLSDHRRLERAASSITQTPEVMAGLKLCRRIVTCCWETVVGVLGAVLGGTGGSTALRGPIRLLLGAESAREEARRSQELLAQCLNALQSAARLANVLGLQNRCGVVFSLLSSACLPDEDKNPSTPRHSTPRHRLRSPSSTSSTSSTSRKPQRLHTAHLLSLHVMMSSGLELGSHSPDCWTHIFRCCVYLAELEHTFFSHHSGYQSFPTRLTPPNSSSSTSSSLSDRTKGDSCEDMFSEEMSRYLVTPVSGNTTMEELIKESQRDTSSTGFLSIQDTGKAICALTQLVDRLFDDASTKLNMSSLVSFLTELCAASQAQLFMRMAPQTPQRALIRWPRKVVPLLHVMRAWAVAGPHFMEAACHKDASVSKKAVSSIHDIVNALLNSHSEMPHYHFNEALFKPFENLLCLELCDSDVQEQIISSICEFVESCTPEIRSGWRPLFGALRCVRGPSPIKAPHPPPGSVGSREGMGHLHVVRDVFEAFLTTDNVLVFANAALDCILCLLKHLRGPDDESEEEEEGGGEKVVGWEELVGGGDLCLDALRYLHRCAAILASMYQMPACPVFHAAHRITVNTPPQLVDPHLPSVDENHLWTLLDDITGTQTEKVSYKALWPSLEYVHRTSVSALEHSSGILQVWYLLLEGLAGATMTCPQRYQPQALDTLFSLFRSLPDCPGPTYGMYCVNHLLLPLMQTWLRRSTTHLSAAPAWDFAASFKQYTGLTSDLVVEYVTRLADKGMLEESDAALLMLQQCLLVLVECVAHPSEATSRLGCACLRHVVTSCGECLPQRFWDVVVCALHRASQVALYPLYQLMTLFQPDSPNFYGDIGQVKVAARRDCTGKDSDRLRQLSHQVFLLDAQRGGSVATADTNPDAEDRSFIFLLYPEDRHYHQRASAGAGAGLEAGGEGEPLRVPFRTLVVGLLSHQILLQTLGTLLVRGSPHIIPSLANVLLQGGEFSRRSSTTEGRVAESEGQVPGMLRHMHPHHIHTLLAALHLSYTAAVEFDRRPGLKFLIQKVAQAERAANLYRQAGASWTLRMVTLFDLTLSRVKHGLGLAEVKEVLERDMKARNTVTDSGERERESKKIDSDGNPGSREAAESEGLSSAQNTNPEEQEELQRGKETANNTSTAHTSRPAPPTSLLPKETSAYIQMLRSSFTQLCDIYLDLVIDRDGHYSAVDRMDDQPIFFLTDDKTKDRQDAREGSEEKDSSQDTPSDACGDEVEEEVEERVKPFSLSDLAREYSSDSEDSEVPEFAEGADSGVASLTGTQQSVYKVATEKDIAHLMTDYRRRKNQHSLPSLYRERRANPFLERRPPRPADPVPPEIEEQRSTSLMKDSEAHLKVWTEMLVTVFDLISQLTDEELRPLLPLLFPTMRSLTAHAHDPHLRQVVAELLTRVAALYGFSPAE</sequence>
<feature type="compositionally biased region" description="Low complexity" evidence="1">
    <location>
        <begin position="519"/>
        <end position="528"/>
    </location>
</feature>
<keyword evidence="4" id="KW-1185">Reference proteome</keyword>
<feature type="compositionally biased region" description="Acidic residues" evidence="1">
    <location>
        <begin position="206"/>
        <end position="215"/>
    </location>
</feature>
<evidence type="ECO:0000313" key="3">
    <source>
        <dbReference type="EMBL" id="KAK8397408.1"/>
    </source>
</evidence>
<evidence type="ECO:0000259" key="2">
    <source>
        <dbReference type="Pfam" id="PF09324"/>
    </source>
</evidence>
<dbReference type="Pfam" id="PF09324">
    <property type="entry name" value="Sec7-like_HDS"/>
    <property type="match status" value="1"/>
</dbReference>
<dbReference type="PANTHER" id="PTHR23325:SF1">
    <property type="entry name" value="SERUM RESPONSE FACTOR-BINDING PROTEIN 1"/>
    <property type="match status" value="1"/>
</dbReference>
<dbReference type="PANTHER" id="PTHR23325">
    <property type="entry name" value="SERUM RESPONSE FACTOR-BINDING"/>
    <property type="match status" value="1"/>
</dbReference>
<dbReference type="SUPFAM" id="SSF48371">
    <property type="entry name" value="ARM repeat"/>
    <property type="match status" value="1"/>
</dbReference>
<comment type="caution">
    <text evidence="3">The sequence shown here is derived from an EMBL/GenBank/DDBJ whole genome shotgun (WGS) entry which is preliminary data.</text>
</comment>
<feature type="region of interest" description="Disordered" evidence="1">
    <location>
        <begin position="2104"/>
        <end position="2131"/>
    </location>
</feature>
<name>A0AAW0UBC2_SCYPA</name>
<dbReference type="InterPro" id="IPR016024">
    <property type="entry name" value="ARM-type_fold"/>
</dbReference>
<feature type="region of interest" description="Disordered" evidence="1">
    <location>
        <begin position="921"/>
        <end position="956"/>
    </location>
</feature>
<feature type="compositionally biased region" description="Acidic residues" evidence="1">
    <location>
        <begin position="535"/>
        <end position="547"/>
    </location>
</feature>
<feature type="compositionally biased region" description="Low complexity" evidence="1">
    <location>
        <begin position="940"/>
        <end position="952"/>
    </location>
</feature>
<feature type="compositionally biased region" description="Basic residues" evidence="1">
    <location>
        <begin position="567"/>
        <end position="580"/>
    </location>
</feature>
<evidence type="ECO:0000313" key="4">
    <source>
        <dbReference type="Proteomes" id="UP001487740"/>
    </source>
</evidence>
<feature type="compositionally biased region" description="Low complexity" evidence="1">
    <location>
        <begin position="1019"/>
        <end position="1028"/>
    </location>
</feature>
<feature type="region of interest" description="Disordered" evidence="1">
    <location>
        <begin position="177"/>
        <end position="219"/>
    </location>
</feature>
<feature type="compositionally biased region" description="Polar residues" evidence="1">
    <location>
        <begin position="1901"/>
        <end position="1910"/>
    </location>
</feature>
<feature type="region of interest" description="Disordered" evidence="1">
    <location>
        <begin position="514"/>
        <end position="628"/>
    </location>
</feature>
<reference evidence="3 4" key="1">
    <citation type="submission" date="2023-03" db="EMBL/GenBank/DDBJ databases">
        <title>High-quality genome of Scylla paramamosain provides insights in environmental adaptation.</title>
        <authorList>
            <person name="Zhang L."/>
        </authorList>
    </citation>
    <scope>NUCLEOTIDE SEQUENCE [LARGE SCALE GENOMIC DNA]</scope>
    <source>
        <strain evidence="3">LZ_2023a</strain>
        <tissue evidence="3">Muscle</tissue>
    </source>
</reference>
<feature type="domain" description="Mon2/Sec7/BIG1-like HDS" evidence="2">
    <location>
        <begin position="1190"/>
        <end position="1249"/>
    </location>
</feature>
<evidence type="ECO:0000256" key="1">
    <source>
        <dbReference type="SAM" id="MobiDB-lite"/>
    </source>
</evidence>
<feature type="compositionally biased region" description="Polar residues" evidence="1">
    <location>
        <begin position="1922"/>
        <end position="1931"/>
    </location>
</feature>